<evidence type="ECO:0000256" key="2">
    <source>
        <dbReference type="ARBA" id="ARBA00022723"/>
    </source>
</evidence>
<name>A0A7W6PT96_9HYPH</name>
<dbReference type="Gene3D" id="2.102.10.10">
    <property type="entry name" value="Rieske [2Fe-2S] iron-sulphur domain"/>
    <property type="match status" value="1"/>
</dbReference>
<gene>
    <name evidence="6" type="ORF">GGQ72_003489</name>
</gene>
<keyword evidence="4" id="KW-0411">Iron-sulfur</keyword>
<dbReference type="PANTHER" id="PTHR40261">
    <property type="match status" value="1"/>
</dbReference>
<dbReference type="PROSITE" id="PS51296">
    <property type="entry name" value="RIESKE"/>
    <property type="match status" value="1"/>
</dbReference>
<keyword evidence="2" id="KW-0479">Metal-binding</keyword>
<dbReference type="CDD" id="cd03467">
    <property type="entry name" value="Rieske"/>
    <property type="match status" value="1"/>
</dbReference>
<keyword evidence="1" id="KW-0001">2Fe-2S</keyword>
<dbReference type="AlphaFoldDB" id="A0A7W6PT96"/>
<dbReference type="Proteomes" id="UP000519897">
    <property type="component" value="Unassembled WGS sequence"/>
</dbReference>
<evidence type="ECO:0000256" key="3">
    <source>
        <dbReference type="ARBA" id="ARBA00023004"/>
    </source>
</evidence>
<evidence type="ECO:0000313" key="6">
    <source>
        <dbReference type="EMBL" id="MBB4144927.1"/>
    </source>
</evidence>
<dbReference type="Pfam" id="PF00355">
    <property type="entry name" value="Rieske"/>
    <property type="match status" value="1"/>
</dbReference>
<sequence>MPIATIQSQDTPEGLHLCNSAEVQEGEAKGFGPLTGFRRKIIVVRRNGTLHAWLDACPHYSTGTPMAWKIDAYLNGERTHLTCHSHNALFEMDTGECILGPCLGQRLTRIEIAVDQAGDVFVIPPREGGET</sequence>
<evidence type="ECO:0000256" key="4">
    <source>
        <dbReference type="ARBA" id="ARBA00023014"/>
    </source>
</evidence>
<dbReference type="SUPFAM" id="SSF50022">
    <property type="entry name" value="ISP domain"/>
    <property type="match status" value="1"/>
</dbReference>
<protein>
    <submittedName>
        <fullName evidence="6">Nitrite reductase/ring-hydroxylating ferredoxin subunit</fullName>
    </submittedName>
</protein>
<keyword evidence="7" id="KW-1185">Reference proteome</keyword>
<feature type="domain" description="Rieske" evidence="5">
    <location>
        <begin position="15"/>
        <end position="122"/>
    </location>
</feature>
<dbReference type="PANTHER" id="PTHR40261:SF1">
    <property type="entry name" value="RIESKE DOMAIN-CONTAINING PROTEIN"/>
    <property type="match status" value="1"/>
</dbReference>
<proteinExistence type="predicted"/>
<dbReference type="RefSeq" id="WP_165130800.1">
    <property type="nucleotide sequence ID" value="NZ_CP049249.1"/>
</dbReference>
<evidence type="ECO:0000313" key="7">
    <source>
        <dbReference type="Proteomes" id="UP000519897"/>
    </source>
</evidence>
<organism evidence="6 7">
    <name type="scientific">Rhizobium rhizoryzae</name>
    <dbReference type="NCBI Taxonomy" id="451876"/>
    <lineage>
        <taxon>Bacteria</taxon>
        <taxon>Pseudomonadati</taxon>
        <taxon>Pseudomonadota</taxon>
        <taxon>Alphaproteobacteria</taxon>
        <taxon>Hyphomicrobiales</taxon>
        <taxon>Rhizobiaceae</taxon>
        <taxon>Rhizobium/Agrobacterium group</taxon>
        <taxon>Rhizobium</taxon>
    </lineage>
</organism>
<dbReference type="GO" id="GO:0046872">
    <property type="term" value="F:metal ion binding"/>
    <property type="evidence" value="ECO:0007669"/>
    <property type="project" value="UniProtKB-KW"/>
</dbReference>
<evidence type="ECO:0000259" key="5">
    <source>
        <dbReference type="PROSITE" id="PS51296"/>
    </source>
</evidence>
<dbReference type="InterPro" id="IPR036922">
    <property type="entry name" value="Rieske_2Fe-2S_sf"/>
</dbReference>
<reference evidence="6 7" key="1">
    <citation type="submission" date="2020-08" db="EMBL/GenBank/DDBJ databases">
        <title>Genomic Encyclopedia of Type Strains, Phase IV (KMG-IV): sequencing the most valuable type-strain genomes for metagenomic binning, comparative biology and taxonomic classification.</title>
        <authorList>
            <person name="Goeker M."/>
        </authorList>
    </citation>
    <scope>NUCLEOTIDE SEQUENCE [LARGE SCALE GENOMIC DNA]</scope>
    <source>
        <strain evidence="6 7">DSM 29514</strain>
    </source>
</reference>
<dbReference type="InterPro" id="IPR017941">
    <property type="entry name" value="Rieske_2Fe-2S"/>
</dbReference>
<keyword evidence="3" id="KW-0408">Iron</keyword>
<accession>A0A7W6PT96</accession>
<evidence type="ECO:0000256" key="1">
    <source>
        <dbReference type="ARBA" id="ARBA00022714"/>
    </source>
</evidence>
<dbReference type="GO" id="GO:0051537">
    <property type="term" value="F:2 iron, 2 sulfur cluster binding"/>
    <property type="evidence" value="ECO:0007669"/>
    <property type="project" value="UniProtKB-KW"/>
</dbReference>
<comment type="caution">
    <text evidence="6">The sequence shown here is derived from an EMBL/GenBank/DDBJ whole genome shotgun (WGS) entry which is preliminary data.</text>
</comment>
<dbReference type="EMBL" id="JACIEC010000005">
    <property type="protein sequence ID" value="MBB4144927.1"/>
    <property type="molecule type" value="Genomic_DNA"/>
</dbReference>